<dbReference type="EMBL" id="AMFJ01000799">
    <property type="protein sequence ID" value="EKE26457.1"/>
    <property type="molecule type" value="Genomic_DNA"/>
</dbReference>
<evidence type="ECO:0000313" key="2">
    <source>
        <dbReference type="EMBL" id="EKE26457.1"/>
    </source>
</evidence>
<evidence type="ECO:0000259" key="1">
    <source>
        <dbReference type="Pfam" id="PF18735"/>
    </source>
</evidence>
<dbReference type="Pfam" id="PF18735">
    <property type="entry name" value="HEPN_RiboL-PSP"/>
    <property type="match status" value="1"/>
</dbReference>
<sequence length="362" mass="44161">MQHIIDTLFDNLYQRKQEIDNINILMNNEISNGKLSNKWKILLKSWIILINAHWEGYIRYLLKSLLSYIFTNLNAESYLFLSDNFYSRDIKTWNNIKYESLNKILGEIFWDKDKNIFYMNFIWYLNKSLHKHLLPRNWAKDDIENVINDLVNLRNHYGHWSIDKIWSKLKVIDDNYDLKGYNVLCTFIIKFMESLTNEFSLFIIKKKYIQKSHLYFVNNNIEYLNSQKEDLMIYLLTRVDRNNIIEFSNIDFENKSVIIKHMIKDKYVKYLDKAQESLEIDISKIKIYLSKYNQKYIFQKSVQIDYFHKSEFNLQDDLYLRQIKLNTLYNSKTFKSTINRLLQECRDDGVLIFLWNWKYKLK</sequence>
<dbReference type="InterPro" id="IPR041519">
    <property type="entry name" value="HEPN_RiboL-PSP"/>
</dbReference>
<name>K2FX55_9BACT</name>
<accession>K2FX55</accession>
<protein>
    <recommendedName>
        <fullName evidence="1">RiboL-PSP-HEPN domain-containing protein</fullName>
    </recommendedName>
</protein>
<feature type="domain" description="RiboL-PSP-HEPN" evidence="1">
    <location>
        <begin position="11"/>
        <end position="199"/>
    </location>
</feature>
<comment type="caution">
    <text evidence="2">The sequence shown here is derived from an EMBL/GenBank/DDBJ whole genome shotgun (WGS) entry which is preliminary data.</text>
</comment>
<organism evidence="2">
    <name type="scientific">uncultured bacterium</name>
    <name type="common">gcode 4</name>
    <dbReference type="NCBI Taxonomy" id="1234023"/>
    <lineage>
        <taxon>Bacteria</taxon>
        <taxon>environmental samples</taxon>
    </lineage>
</organism>
<gene>
    <name evidence="2" type="ORF">ACD_4C00283G0003</name>
</gene>
<reference evidence="2" key="1">
    <citation type="journal article" date="2012" name="Science">
        <title>Fermentation, hydrogen, and sulfur metabolism in multiple uncultivated bacterial phyla.</title>
        <authorList>
            <person name="Wrighton K.C."/>
            <person name="Thomas B.C."/>
            <person name="Sharon I."/>
            <person name="Miller C.S."/>
            <person name="Castelle C.J."/>
            <person name="VerBerkmoes N.C."/>
            <person name="Wilkins M.J."/>
            <person name="Hettich R.L."/>
            <person name="Lipton M.S."/>
            <person name="Williams K.H."/>
            <person name="Long P.E."/>
            <person name="Banfield J.F."/>
        </authorList>
    </citation>
    <scope>NUCLEOTIDE SEQUENCE [LARGE SCALE GENOMIC DNA]</scope>
</reference>
<proteinExistence type="predicted"/>
<dbReference type="AlphaFoldDB" id="K2FX55"/>